<dbReference type="GeneID" id="41977747"/>
<accession>A0A507ASS9</accession>
<evidence type="ECO:0000256" key="1">
    <source>
        <dbReference type="SAM" id="MobiDB-lite"/>
    </source>
</evidence>
<comment type="caution">
    <text evidence="3">The sequence shown here is derived from an EMBL/GenBank/DDBJ whole genome shotgun (WGS) entry which is preliminary data.</text>
</comment>
<feature type="signal peptide" evidence="2">
    <location>
        <begin position="1"/>
        <end position="16"/>
    </location>
</feature>
<dbReference type="AlphaFoldDB" id="A0A507ASS9"/>
<gene>
    <name evidence="3" type="ORF">E0L32_010300</name>
</gene>
<name>A0A507ASS9_9PEZI</name>
<organism evidence="3 4">
    <name type="scientific">Thyridium curvatum</name>
    <dbReference type="NCBI Taxonomy" id="1093900"/>
    <lineage>
        <taxon>Eukaryota</taxon>
        <taxon>Fungi</taxon>
        <taxon>Dikarya</taxon>
        <taxon>Ascomycota</taxon>
        <taxon>Pezizomycotina</taxon>
        <taxon>Sordariomycetes</taxon>
        <taxon>Sordariomycetidae</taxon>
        <taxon>Thyridiales</taxon>
        <taxon>Thyridiaceae</taxon>
        <taxon>Thyridium</taxon>
    </lineage>
</organism>
<dbReference type="EMBL" id="SKBQ01000082">
    <property type="protein sequence ID" value="TPX07969.1"/>
    <property type="molecule type" value="Genomic_DNA"/>
</dbReference>
<keyword evidence="4" id="KW-1185">Reference proteome</keyword>
<dbReference type="Proteomes" id="UP000319257">
    <property type="component" value="Unassembled WGS sequence"/>
</dbReference>
<feature type="region of interest" description="Disordered" evidence="1">
    <location>
        <begin position="19"/>
        <end position="38"/>
    </location>
</feature>
<protein>
    <submittedName>
        <fullName evidence="3">Uncharacterized protein</fullName>
    </submittedName>
</protein>
<feature type="chain" id="PRO_5021340651" evidence="2">
    <location>
        <begin position="17"/>
        <end position="248"/>
    </location>
</feature>
<dbReference type="RefSeq" id="XP_030989680.1">
    <property type="nucleotide sequence ID" value="XM_031132903.1"/>
</dbReference>
<evidence type="ECO:0000313" key="4">
    <source>
        <dbReference type="Proteomes" id="UP000319257"/>
    </source>
</evidence>
<sequence>MASIVFIAALIATAVSKPLPFPTPPPDDQGETSPSQSGCTTVLTSSIRGFNGNWTPFIEETVYTATDTIYHRVPCNGCVLSITTELVKPWGGVGPMEQVTATVTAAEPFRTTKTICSITSTPVHPAIPRGALMGDVDAGSAAVENVAVPKPRDVDTNNPACTFTQPVPLKPTFGPTQTLWTITKTHTSHVDCKGCMHVATSTLNFLNHGPVVHFTATETAKTPTTSTIYVCLKTPSVTGSTPTMKPRP</sequence>
<evidence type="ECO:0000256" key="2">
    <source>
        <dbReference type="SAM" id="SignalP"/>
    </source>
</evidence>
<keyword evidence="2" id="KW-0732">Signal</keyword>
<dbReference type="OrthoDB" id="10490457at2759"/>
<reference evidence="3 4" key="1">
    <citation type="submission" date="2019-06" db="EMBL/GenBank/DDBJ databases">
        <title>Draft genome sequence of the filamentous fungus Phialemoniopsis curvata isolated from diesel fuel.</title>
        <authorList>
            <person name="Varaljay V.A."/>
            <person name="Lyon W.J."/>
            <person name="Crouch A.L."/>
            <person name="Drake C.E."/>
            <person name="Hollomon J.M."/>
            <person name="Nadeau L.J."/>
            <person name="Nunn H.S."/>
            <person name="Stevenson B.S."/>
            <person name="Bojanowski C.L."/>
            <person name="Crookes-Goodson W.J."/>
        </authorList>
    </citation>
    <scope>NUCLEOTIDE SEQUENCE [LARGE SCALE GENOMIC DNA]</scope>
    <source>
        <strain evidence="3 4">D216</strain>
    </source>
</reference>
<evidence type="ECO:0000313" key="3">
    <source>
        <dbReference type="EMBL" id="TPX07969.1"/>
    </source>
</evidence>
<proteinExistence type="predicted"/>
<dbReference type="InParanoid" id="A0A507ASS9"/>